<dbReference type="PANTHER" id="PTHR21689">
    <property type="entry name" value="LIN-9"/>
    <property type="match status" value="1"/>
</dbReference>
<evidence type="ECO:0000313" key="3">
    <source>
        <dbReference type="Proteomes" id="UP000550707"/>
    </source>
</evidence>
<dbReference type="GO" id="GO:0017053">
    <property type="term" value="C:transcription repressor complex"/>
    <property type="evidence" value="ECO:0007669"/>
    <property type="project" value="InterPro"/>
</dbReference>
<gene>
    <name evidence="2" type="ORF">HJG59_007709</name>
</gene>
<feature type="region of interest" description="Disordered" evidence="1">
    <location>
        <begin position="63"/>
        <end position="82"/>
    </location>
</feature>
<organism evidence="2 3">
    <name type="scientific">Molossus molossus</name>
    <name type="common">Pallas' mastiff bat</name>
    <name type="synonym">Vespertilio molossus</name>
    <dbReference type="NCBI Taxonomy" id="27622"/>
    <lineage>
        <taxon>Eukaryota</taxon>
        <taxon>Metazoa</taxon>
        <taxon>Chordata</taxon>
        <taxon>Craniata</taxon>
        <taxon>Vertebrata</taxon>
        <taxon>Euteleostomi</taxon>
        <taxon>Mammalia</taxon>
        <taxon>Eutheria</taxon>
        <taxon>Laurasiatheria</taxon>
        <taxon>Chiroptera</taxon>
        <taxon>Yangochiroptera</taxon>
        <taxon>Molossidae</taxon>
        <taxon>Molossus</taxon>
    </lineage>
</organism>
<dbReference type="EMBL" id="JACASF010000023">
    <property type="protein sequence ID" value="KAF6399823.1"/>
    <property type="molecule type" value="Genomic_DNA"/>
</dbReference>
<dbReference type="GO" id="GO:0003677">
    <property type="term" value="F:DNA binding"/>
    <property type="evidence" value="ECO:0007669"/>
    <property type="project" value="TreeGrafter"/>
</dbReference>
<keyword evidence="3" id="KW-1185">Reference proteome</keyword>
<name>A0A7J8BLU8_MOLMO</name>
<reference evidence="2 3" key="1">
    <citation type="journal article" date="2020" name="Nature">
        <title>Six reference-quality genomes reveal evolution of bat adaptations.</title>
        <authorList>
            <person name="Jebb D."/>
            <person name="Huang Z."/>
            <person name="Pippel M."/>
            <person name="Hughes G.M."/>
            <person name="Lavrichenko K."/>
            <person name="Devanna P."/>
            <person name="Winkler S."/>
            <person name="Jermiin L.S."/>
            <person name="Skirmuntt E.C."/>
            <person name="Katzourakis A."/>
            <person name="Burkitt-Gray L."/>
            <person name="Ray D.A."/>
            <person name="Sullivan K.A.M."/>
            <person name="Roscito J.G."/>
            <person name="Kirilenko B.M."/>
            <person name="Davalos L.M."/>
            <person name="Corthals A.P."/>
            <person name="Power M.L."/>
            <person name="Jones G."/>
            <person name="Ransome R.D."/>
            <person name="Dechmann D.K.N."/>
            <person name="Locatelli A.G."/>
            <person name="Puechmaille S.J."/>
            <person name="Fedrigo O."/>
            <person name="Jarvis E.D."/>
            <person name="Hiller M."/>
            <person name="Vernes S.C."/>
            <person name="Myers E.W."/>
            <person name="Teeling E.C."/>
        </authorList>
    </citation>
    <scope>NUCLEOTIDE SEQUENCE [LARGE SCALE GENOMIC DNA]</scope>
    <source>
        <strain evidence="2">MMolMol1</strain>
        <tissue evidence="2">Muscle</tissue>
    </source>
</reference>
<dbReference type="Proteomes" id="UP000550707">
    <property type="component" value="Unassembled WGS sequence"/>
</dbReference>
<evidence type="ECO:0000256" key="1">
    <source>
        <dbReference type="SAM" id="MobiDB-lite"/>
    </source>
</evidence>
<dbReference type="GO" id="GO:0005654">
    <property type="term" value="C:nucleoplasm"/>
    <property type="evidence" value="ECO:0007669"/>
    <property type="project" value="TreeGrafter"/>
</dbReference>
<protein>
    <submittedName>
        <fullName evidence="2">Lin-9 DREAM MuvB core complex component</fullName>
    </submittedName>
</protein>
<evidence type="ECO:0000313" key="2">
    <source>
        <dbReference type="EMBL" id="KAF6399823.1"/>
    </source>
</evidence>
<proteinExistence type="predicted"/>
<dbReference type="GO" id="GO:0051726">
    <property type="term" value="P:regulation of cell cycle"/>
    <property type="evidence" value="ECO:0007669"/>
    <property type="project" value="TreeGrafter"/>
</dbReference>
<sequence length="137" mass="15802">MASLCIQLKPRGSSAKALVSLKEGSLSNTWNEKFSSLQKTPVWKGRNTGSAVEMPFRNSKRSRLFSDEDDRQINTRSPKRNQRVAMVPQKFTATMSTPDKKASQKIGFRLRNLLKLPKAHKWCIYEWFYSNIDKYVS</sequence>
<dbReference type="GO" id="GO:0006351">
    <property type="term" value="P:DNA-templated transcription"/>
    <property type="evidence" value="ECO:0007669"/>
    <property type="project" value="InterPro"/>
</dbReference>
<dbReference type="GO" id="GO:0006357">
    <property type="term" value="P:regulation of transcription by RNA polymerase II"/>
    <property type="evidence" value="ECO:0007669"/>
    <property type="project" value="TreeGrafter"/>
</dbReference>
<dbReference type="AlphaFoldDB" id="A0A7J8BLU8"/>
<dbReference type="InterPro" id="IPR010561">
    <property type="entry name" value="LIN-9/ALY1"/>
</dbReference>
<accession>A0A7J8BLU8</accession>
<dbReference type="PANTHER" id="PTHR21689:SF2">
    <property type="entry name" value="PROTEIN LIN-9 HOMOLOG"/>
    <property type="match status" value="1"/>
</dbReference>
<comment type="caution">
    <text evidence="2">The sequence shown here is derived from an EMBL/GenBank/DDBJ whole genome shotgun (WGS) entry which is preliminary data.</text>
</comment>